<keyword evidence="7" id="KW-1185">Reference proteome</keyword>
<proteinExistence type="predicted"/>
<keyword evidence="2" id="KW-1133">Transmembrane helix</keyword>
<keyword evidence="2" id="KW-0812">Transmembrane</keyword>
<accession>A0A815DBZ9</accession>
<dbReference type="EMBL" id="CAJNOK010011103">
    <property type="protein sequence ID" value="CAF1132177.1"/>
    <property type="molecule type" value="Genomic_DNA"/>
</dbReference>
<evidence type="ECO:0000256" key="1">
    <source>
        <dbReference type="SAM" id="MobiDB-lite"/>
    </source>
</evidence>
<evidence type="ECO:0000313" key="4">
    <source>
        <dbReference type="EMBL" id="CAF1294977.1"/>
    </source>
</evidence>
<dbReference type="EMBL" id="CAJNOQ010012224">
    <property type="protein sequence ID" value="CAF1294977.1"/>
    <property type="molecule type" value="Genomic_DNA"/>
</dbReference>
<evidence type="ECO:0000313" key="6">
    <source>
        <dbReference type="EMBL" id="CAF4107820.1"/>
    </source>
</evidence>
<feature type="region of interest" description="Disordered" evidence="1">
    <location>
        <begin position="44"/>
        <end position="69"/>
    </location>
</feature>
<dbReference type="Proteomes" id="UP000681722">
    <property type="component" value="Unassembled WGS sequence"/>
</dbReference>
<evidence type="ECO:0000256" key="2">
    <source>
        <dbReference type="SAM" id="Phobius"/>
    </source>
</evidence>
<dbReference type="EMBL" id="CAJOBA010022386">
    <property type="protein sequence ID" value="CAF3916662.1"/>
    <property type="molecule type" value="Genomic_DNA"/>
</dbReference>
<dbReference type="AlphaFoldDB" id="A0A815DBZ9"/>
<organism evidence="4 7">
    <name type="scientific">Didymodactylos carnosus</name>
    <dbReference type="NCBI Taxonomy" id="1234261"/>
    <lineage>
        <taxon>Eukaryota</taxon>
        <taxon>Metazoa</taxon>
        <taxon>Spiralia</taxon>
        <taxon>Gnathifera</taxon>
        <taxon>Rotifera</taxon>
        <taxon>Eurotatoria</taxon>
        <taxon>Bdelloidea</taxon>
        <taxon>Philodinida</taxon>
        <taxon>Philodinidae</taxon>
        <taxon>Didymodactylos</taxon>
    </lineage>
</organism>
<evidence type="ECO:0000313" key="3">
    <source>
        <dbReference type="EMBL" id="CAF1132177.1"/>
    </source>
</evidence>
<protein>
    <submittedName>
        <fullName evidence="4">Uncharacterized protein</fullName>
    </submittedName>
</protein>
<dbReference type="EMBL" id="CAJOBC010034574">
    <property type="protein sequence ID" value="CAF4107820.1"/>
    <property type="molecule type" value="Genomic_DNA"/>
</dbReference>
<gene>
    <name evidence="4" type="ORF">GPM918_LOCUS28229</name>
    <name evidence="3" type="ORF">OVA965_LOCUS20709</name>
    <name evidence="6" type="ORF">SRO942_LOCUS28707</name>
    <name evidence="5" type="ORF">TMI583_LOCUS21170</name>
</gene>
<comment type="caution">
    <text evidence="4">The sequence shown here is derived from an EMBL/GenBank/DDBJ whole genome shotgun (WGS) entry which is preliminary data.</text>
</comment>
<feature type="region of interest" description="Disordered" evidence="1">
    <location>
        <begin position="105"/>
        <end position="126"/>
    </location>
</feature>
<feature type="compositionally biased region" description="Polar residues" evidence="1">
    <location>
        <begin position="45"/>
        <end position="60"/>
    </location>
</feature>
<dbReference type="Proteomes" id="UP000682733">
    <property type="component" value="Unassembled WGS sequence"/>
</dbReference>
<name>A0A815DBZ9_9BILA</name>
<reference evidence="4" key="1">
    <citation type="submission" date="2021-02" db="EMBL/GenBank/DDBJ databases">
        <authorList>
            <person name="Nowell W R."/>
        </authorList>
    </citation>
    <scope>NUCLEOTIDE SEQUENCE</scope>
</reference>
<evidence type="ECO:0000313" key="5">
    <source>
        <dbReference type="EMBL" id="CAF3916662.1"/>
    </source>
</evidence>
<keyword evidence="2" id="KW-0472">Membrane</keyword>
<feature type="transmembrane region" description="Helical" evidence="2">
    <location>
        <begin position="75"/>
        <end position="97"/>
    </location>
</feature>
<sequence length="150" mass="17153">MAAFIYRRLITSTLLKFSNKAGLQQRVFPRRTATTEEERKIVSAYKQSVSGRPNSQTSEATGAAADTDPSFDISFANYGLLRLALAMVIFSVIFHWLSLPEERKQKLEQKKKASRNEEALTKDGETTRVILEDLEKQLEENSEKEQTKFY</sequence>
<dbReference type="Proteomes" id="UP000677228">
    <property type="component" value="Unassembled WGS sequence"/>
</dbReference>
<evidence type="ECO:0000313" key="7">
    <source>
        <dbReference type="Proteomes" id="UP000663829"/>
    </source>
</evidence>
<dbReference type="Proteomes" id="UP000663829">
    <property type="component" value="Unassembled WGS sequence"/>
</dbReference>